<keyword evidence="1" id="KW-1133">Transmembrane helix</keyword>
<evidence type="ECO:0000313" key="3">
    <source>
        <dbReference type="EMBL" id="NKX56485.1"/>
    </source>
</evidence>
<reference evidence="3 4" key="1">
    <citation type="submission" date="2020-04" db="EMBL/GenBank/DDBJ databases">
        <title>Arthrobacter sp. nov.</title>
        <authorList>
            <person name="Liu S."/>
        </authorList>
    </citation>
    <scope>NUCLEOTIDE SEQUENCE [LARGE SCALE GENOMIC DNA]</scope>
    <source>
        <strain evidence="3 4">E918</strain>
    </source>
</reference>
<feature type="transmembrane region" description="Helical" evidence="1">
    <location>
        <begin position="281"/>
        <end position="300"/>
    </location>
</feature>
<accession>A0A7X6K7B7</accession>
<dbReference type="InterPro" id="IPR029044">
    <property type="entry name" value="Nucleotide-diphossugar_trans"/>
</dbReference>
<dbReference type="GO" id="GO:0016740">
    <property type="term" value="F:transferase activity"/>
    <property type="evidence" value="ECO:0007669"/>
    <property type="project" value="UniProtKB-KW"/>
</dbReference>
<keyword evidence="1" id="KW-0812">Transmembrane</keyword>
<evidence type="ECO:0000256" key="1">
    <source>
        <dbReference type="SAM" id="Phobius"/>
    </source>
</evidence>
<sequence length="348" mass="36914">MEGTPGVSYVMPVLNEAGHIERAVRSILAQEYAGPKEIVLALGPSTDGTDEIVARLATAEPRLRSVRSPSGRTPAALNQAIRASRHPVIIRVDAHTELEPDYTARGVATLLRTGAADVGGLMAAEGRTGFQRAVAAAYVSPLGLGGAAYHSGAPEGPAESAYLGIFRRDALEAVGLYDETFWRGQDWDLCLRLREAGHVIWFDPQLRVTYWPRTSWGSLVRQFYAAGIWRAELARRHRQGKSLRHFLPPVLVAGLGAGAAGAVLTAAGATRNWPAWLKAPAAASALVPAGYAAGLVAAAATAPQQLSLPDRLRLMAVLPSIHISWGLGFLRGSLLGAGTTVDTGRRKS</sequence>
<dbReference type="Pfam" id="PF00535">
    <property type="entry name" value="Glycos_transf_2"/>
    <property type="match status" value="1"/>
</dbReference>
<dbReference type="Proteomes" id="UP000544090">
    <property type="component" value="Unassembled WGS sequence"/>
</dbReference>
<comment type="caution">
    <text evidence="3">The sequence shown here is derived from an EMBL/GenBank/DDBJ whole genome shotgun (WGS) entry which is preliminary data.</text>
</comment>
<dbReference type="InterPro" id="IPR001173">
    <property type="entry name" value="Glyco_trans_2-like"/>
</dbReference>
<dbReference type="EMBL" id="JAAZSQ010000025">
    <property type="protein sequence ID" value="NKX56485.1"/>
    <property type="molecule type" value="Genomic_DNA"/>
</dbReference>
<dbReference type="PANTHER" id="PTHR43685">
    <property type="entry name" value="GLYCOSYLTRANSFERASE"/>
    <property type="match status" value="1"/>
</dbReference>
<dbReference type="SUPFAM" id="SSF53448">
    <property type="entry name" value="Nucleotide-diphospho-sugar transferases"/>
    <property type="match status" value="1"/>
</dbReference>
<dbReference type="Gene3D" id="3.90.550.10">
    <property type="entry name" value="Spore Coat Polysaccharide Biosynthesis Protein SpsA, Chain A"/>
    <property type="match status" value="1"/>
</dbReference>
<dbReference type="AlphaFoldDB" id="A0A7X6K7B7"/>
<dbReference type="PANTHER" id="PTHR43685:SF2">
    <property type="entry name" value="GLYCOSYLTRANSFERASE 2-LIKE DOMAIN-CONTAINING PROTEIN"/>
    <property type="match status" value="1"/>
</dbReference>
<proteinExistence type="predicted"/>
<name>A0A7X6K7B7_9MICC</name>
<feature type="transmembrane region" description="Helical" evidence="1">
    <location>
        <begin position="312"/>
        <end position="330"/>
    </location>
</feature>
<protein>
    <submittedName>
        <fullName evidence="3">Glycosyltransferase family 2 protein</fullName>
    </submittedName>
</protein>
<feature type="domain" description="Glycosyltransferase 2-like" evidence="2">
    <location>
        <begin position="8"/>
        <end position="174"/>
    </location>
</feature>
<evidence type="ECO:0000313" key="4">
    <source>
        <dbReference type="Proteomes" id="UP000544090"/>
    </source>
</evidence>
<keyword evidence="4" id="KW-1185">Reference proteome</keyword>
<dbReference type="CDD" id="cd02525">
    <property type="entry name" value="Succinoglycan_BP_ExoA"/>
    <property type="match status" value="1"/>
</dbReference>
<keyword evidence="3" id="KW-0808">Transferase</keyword>
<evidence type="ECO:0000259" key="2">
    <source>
        <dbReference type="Pfam" id="PF00535"/>
    </source>
</evidence>
<keyword evidence="1" id="KW-0472">Membrane</keyword>
<organism evidence="3 4">
    <name type="scientific">Arthrobacter mobilis</name>
    <dbReference type="NCBI Taxonomy" id="2724944"/>
    <lineage>
        <taxon>Bacteria</taxon>
        <taxon>Bacillati</taxon>
        <taxon>Actinomycetota</taxon>
        <taxon>Actinomycetes</taxon>
        <taxon>Micrococcales</taxon>
        <taxon>Micrococcaceae</taxon>
        <taxon>Arthrobacter</taxon>
    </lineage>
</organism>
<dbReference type="InterPro" id="IPR050834">
    <property type="entry name" value="Glycosyltransf_2"/>
</dbReference>
<gene>
    <name evidence="3" type="ORF">HGG74_18545</name>
</gene>
<feature type="transmembrane region" description="Helical" evidence="1">
    <location>
        <begin position="246"/>
        <end position="269"/>
    </location>
</feature>